<comment type="caution">
    <text evidence="2">The sequence shown here is derived from an EMBL/GenBank/DDBJ whole genome shotgun (WGS) entry which is preliminary data.</text>
</comment>
<protein>
    <recommendedName>
        <fullName evidence="4">3-phosphoshikimate 1-carboxyvinyltransferase</fullName>
    </recommendedName>
</protein>
<reference evidence="2 3" key="1">
    <citation type="journal article" date="2013" name="Genome Announc.">
        <title>Draft genome sequences for three mercury-methylating, sulfate-reducing bacteria.</title>
        <authorList>
            <person name="Brown S.D."/>
            <person name="Hurt R.A.Jr."/>
            <person name="Gilmour C.C."/>
            <person name="Elias D.A."/>
        </authorList>
    </citation>
    <scope>NUCLEOTIDE SEQUENCE [LARGE SCALE GENOMIC DNA]</scope>
    <source>
        <strain evidence="2 3">DSM 16529</strain>
    </source>
</reference>
<evidence type="ECO:0000313" key="3">
    <source>
        <dbReference type="Proteomes" id="UP000014975"/>
    </source>
</evidence>
<dbReference type="Gene3D" id="3.65.10.10">
    <property type="entry name" value="Enolpyruvate transferase domain"/>
    <property type="match status" value="2"/>
</dbReference>
<dbReference type="PATRIC" id="fig|1121439.3.peg.2534"/>
<feature type="region of interest" description="Disordered" evidence="1">
    <location>
        <begin position="1"/>
        <end position="45"/>
    </location>
</feature>
<organism evidence="2 3">
    <name type="scientific">Alkalidesulfovibrio alkalitolerans DSM 16529</name>
    <dbReference type="NCBI Taxonomy" id="1121439"/>
    <lineage>
        <taxon>Bacteria</taxon>
        <taxon>Pseudomonadati</taxon>
        <taxon>Thermodesulfobacteriota</taxon>
        <taxon>Desulfovibrionia</taxon>
        <taxon>Desulfovibrionales</taxon>
        <taxon>Desulfovibrionaceae</taxon>
        <taxon>Alkalidesulfovibrio</taxon>
    </lineage>
</organism>
<sequence length="562" mass="59535">MTKERTMPGRPPQAARRDDHKSGRADDRAADSSGSRSRPEQSLEDIDAKLLRQLVGRTRRLAREAQARRAKGQPVASAPQEKALWGVWASHLREAGFSDRLAKQVFIALNALAYDAATGPEAREQAFFLTPASGRLQIAVEAPASSRKAMYFLALASVTGAECAVSPVVAADPLIEFAKAMNQVGGKLSWEGSEFAVRAESALGLDGASPFVGSFEPVFALLLALALTSQANCRFSGGPELKLLDVGPYARLLPMLNARLAPIDRRAPGLPVRLESGDQPPREIALPTDCPEDLAASLLLFGWRFEAGLSMTFAPESAAARGVVEAAPVLAQCGVEVRLEPGRATVRPDTPKVPARPQLPADPVLGSLLLALPRFRAGETTLIGMPDADSPLAASAFKLLEAAGLTIEVKGGRLATRDAPWPESPVFAPEYGALVPLAAALAAAAPRGARLELPAGRDGDEARQVLTACGKSFTDLGEALDIEPGFGDPQAVHVPDAGYALAVAALSLSKAPQALANPGAASTLWPGFFNIFNRFPTLTDSLFARKEKPDDEPARNRRIKIR</sequence>
<name>S7T1S6_9BACT</name>
<dbReference type="RefSeq" id="WP_020887851.1">
    <property type="nucleotide sequence ID" value="NZ_ATHI01000030.1"/>
</dbReference>
<evidence type="ECO:0000256" key="1">
    <source>
        <dbReference type="SAM" id="MobiDB-lite"/>
    </source>
</evidence>
<evidence type="ECO:0000313" key="2">
    <source>
        <dbReference type="EMBL" id="EPR31027.1"/>
    </source>
</evidence>
<dbReference type="EMBL" id="ATHI01000030">
    <property type="protein sequence ID" value="EPR31027.1"/>
    <property type="molecule type" value="Genomic_DNA"/>
</dbReference>
<proteinExistence type="predicted"/>
<dbReference type="GO" id="GO:0016765">
    <property type="term" value="F:transferase activity, transferring alkyl or aryl (other than methyl) groups"/>
    <property type="evidence" value="ECO:0007669"/>
    <property type="project" value="InterPro"/>
</dbReference>
<dbReference type="InterPro" id="IPR013792">
    <property type="entry name" value="RNA3'P_cycl/enolpyr_Trfase_a/b"/>
</dbReference>
<dbReference type="Proteomes" id="UP000014975">
    <property type="component" value="Unassembled WGS sequence"/>
</dbReference>
<accession>S7T1S6</accession>
<dbReference type="STRING" id="1121439.dsat_1154"/>
<gene>
    <name evidence="2" type="ORF">dsat_1154</name>
</gene>
<keyword evidence="3" id="KW-1185">Reference proteome</keyword>
<dbReference type="AlphaFoldDB" id="S7T1S6"/>
<evidence type="ECO:0008006" key="4">
    <source>
        <dbReference type="Google" id="ProtNLM"/>
    </source>
</evidence>
<dbReference type="eggNOG" id="COG0128">
    <property type="taxonomic scope" value="Bacteria"/>
</dbReference>
<dbReference type="InterPro" id="IPR036968">
    <property type="entry name" value="Enolpyruvate_Tfrase_sf"/>
</dbReference>
<feature type="compositionally biased region" description="Basic and acidic residues" evidence="1">
    <location>
        <begin position="15"/>
        <end position="30"/>
    </location>
</feature>
<dbReference type="SUPFAM" id="SSF55205">
    <property type="entry name" value="EPT/RTPC-like"/>
    <property type="match status" value="1"/>
</dbReference>